<comment type="caution">
    <text evidence="1">The sequence shown here is derived from an EMBL/GenBank/DDBJ whole genome shotgun (WGS) entry which is preliminary data.</text>
</comment>
<accession>A0ABP9HF69</accession>
<proteinExistence type="predicted"/>
<protein>
    <recommendedName>
        <fullName evidence="3">Hydrolase</fullName>
    </recommendedName>
</protein>
<evidence type="ECO:0000313" key="1">
    <source>
        <dbReference type="EMBL" id="GAA4969597.1"/>
    </source>
</evidence>
<sequence>MKQRIFMYLFVFSVLLILFQYVNSKRVFEDMNNNLGKYKAQTQTYKDSIVYLQNEIQELSHFNLSRNEDAISYFEDSGYDVSKLIPLIKDKLYELNLQKSNNPLIPYSSSEGRKMLVNTVKILNHRWIIADFSDGEYWGEIFLTYFINEDETVDFELAESFLYPFD</sequence>
<name>A0ABP9HF69_9FLAO</name>
<evidence type="ECO:0000313" key="2">
    <source>
        <dbReference type="Proteomes" id="UP001501692"/>
    </source>
</evidence>
<organism evidence="1 2">
    <name type="scientific">Algibacter aquimarinus</name>
    <dbReference type="NCBI Taxonomy" id="1136748"/>
    <lineage>
        <taxon>Bacteria</taxon>
        <taxon>Pseudomonadati</taxon>
        <taxon>Bacteroidota</taxon>
        <taxon>Flavobacteriia</taxon>
        <taxon>Flavobacteriales</taxon>
        <taxon>Flavobacteriaceae</taxon>
        <taxon>Algibacter</taxon>
    </lineage>
</organism>
<dbReference type="RefSeq" id="WP_345167725.1">
    <property type="nucleotide sequence ID" value="NZ_BAABJK010000006.1"/>
</dbReference>
<keyword evidence="2" id="KW-1185">Reference proteome</keyword>
<dbReference type="Proteomes" id="UP001501692">
    <property type="component" value="Unassembled WGS sequence"/>
</dbReference>
<reference evidence="2" key="1">
    <citation type="journal article" date="2019" name="Int. J. Syst. Evol. Microbiol.">
        <title>The Global Catalogue of Microorganisms (GCM) 10K type strain sequencing project: providing services to taxonomists for standard genome sequencing and annotation.</title>
        <authorList>
            <consortium name="The Broad Institute Genomics Platform"/>
            <consortium name="The Broad Institute Genome Sequencing Center for Infectious Disease"/>
            <person name="Wu L."/>
            <person name="Ma J."/>
        </authorList>
    </citation>
    <scope>NUCLEOTIDE SEQUENCE [LARGE SCALE GENOMIC DNA]</scope>
    <source>
        <strain evidence="2">JCM 18287</strain>
    </source>
</reference>
<dbReference type="EMBL" id="BAABJK010000006">
    <property type="protein sequence ID" value="GAA4969597.1"/>
    <property type="molecule type" value="Genomic_DNA"/>
</dbReference>
<gene>
    <name evidence="1" type="ORF">GCM10023315_19180</name>
</gene>
<evidence type="ECO:0008006" key="3">
    <source>
        <dbReference type="Google" id="ProtNLM"/>
    </source>
</evidence>